<protein>
    <submittedName>
        <fullName evidence="1">Uncharacterized protein</fullName>
    </submittedName>
</protein>
<reference evidence="1" key="1">
    <citation type="submission" date="2019-08" db="EMBL/GenBank/DDBJ databases">
        <authorList>
            <person name="Kucharzyk K."/>
            <person name="Murdoch R.W."/>
            <person name="Higgins S."/>
            <person name="Loffler F."/>
        </authorList>
    </citation>
    <scope>NUCLEOTIDE SEQUENCE</scope>
</reference>
<sequence>MLRAIIAKLRVVAAGELQHVGDTRKLRLVQHQILAAIDAQHRNRAVVDRIRAKQDQPAEAILLAGNIAARHRAAEAMPADVPAGDTGHCVIHLIRCVAVKHREAKRHLHESHGNTVFAQLLQKR</sequence>
<comment type="caution">
    <text evidence="1">The sequence shown here is derived from an EMBL/GenBank/DDBJ whole genome shotgun (WGS) entry which is preliminary data.</text>
</comment>
<gene>
    <name evidence="1" type="ORF">SDC9_175516</name>
</gene>
<accession>A0A645GMH2</accession>
<organism evidence="1">
    <name type="scientific">bioreactor metagenome</name>
    <dbReference type="NCBI Taxonomy" id="1076179"/>
    <lineage>
        <taxon>unclassified sequences</taxon>
        <taxon>metagenomes</taxon>
        <taxon>ecological metagenomes</taxon>
    </lineage>
</organism>
<proteinExistence type="predicted"/>
<dbReference type="EMBL" id="VSSQ01078213">
    <property type="protein sequence ID" value="MPN28077.1"/>
    <property type="molecule type" value="Genomic_DNA"/>
</dbReference>
<evidence type="ECO:0000313" key="1">
    <source>
        <dbReference type="EMBL" id="MPN28077.1"/>
    </source>
</evidence>
<dbReference type="AlphaFoldDB" id="A0A645GMH2"/>
<name>A0A645GMH2_9ZZZZ</name>